<dbReference type="InterPro" id="IPR019402">
    <property type="entry name" value="CWH43_N"/>
</dbReference>
<feature type="transmembrane region" description="Helical" evidence="1">
    <location>
        <begin position="200"/>
        <end position="218"/>
    </location>
</feature>
<sequence>MVPKNCEMEINTKSNKTNDPLIVHYKLSFKNLCLLSLAFPLVSLLVCLITGYIFQPNDIHETHCRVYNIIPSISAITGISPQIYLWRISVAFHIGPRFIIAAVYRAYQLNLINPTAPYQAKNSAQRWLNISFWLEIIESSSFCGVTYISNRENYPVHEKLFITFMLSSLSHMIACIVATSKVAMTRNNYKSVQKGIKFKTKLLIVSLVSAAGLVGFFMEHRFFCHRMAFSMFALCEYIIAIANMAFHISIILDFPTEHLVVARGISGSIKID</sequence>
<feature type="transmembrane region" description="Helical" evidence="1">
    <location>
        <begin position="34"/>
        <end position="54"/>
    </location>
</feature>
<gene>
    <name evidence="3" type="ORF">MELIAE_LOCUS9126</name>
</gene>
<dbReference type="GO" id="GO:0000139">
    <property type="term" value="C:Golgi membrane"/>
    <property type="evidence" value="ECO:0007669"/>
    <property type="project" value="InterPro"/>
</dbReference>
<dbReference type="EMBL" id="OV121137">
    <property type="protein sequence ID" value="CAH0558900.1"/>
    <property type="molecule type" value="Genomic_DNA"/>
</dbReference>
<evidence type="ECO:0000259" key="2">
    <source>
        <dbReference type="Pfam" id="PF10277"/>
    </source>
</evidence>
<feature type="transmembrane region" description="Helical" evidence="1">
    <location>
        <begin position="160"/>
        <end position="179"/>
    </location>
</feature>
<keyword evidence="1" id="KW-1133">Transmembrane helix</keyword>
<dbReference type="Proteomes" id="UP001154078">
    <property type="component" value="Chromosome 6"/>
</dbReference>
<name>A0A9P0B6V7_BRAAE</name>
<dbReference type="AlphaFoldDB" id="A0A9P0B6V7"/>
<dbReference type="OrthoDB" id="68581at2759"/>
<keyword evidence="4" id="KW-1185">Reference proteome</keyword>
<proteinExistence type="predicted"/>
<dbReference type="GO" id="GO:0005789">
    <property type="term" value="C:endoplasmic reticulum membrane"/>
    <property type="evidence" value="ECO:0007669"/>
    <property type="project" value="TreeGrafter"/>
</dbReference>
<evidence type="ECO:0000313" key="4">
    <source>
        <dbReference type="Proteomes" id="UP001154078"/>
    </source>
</evidence>
<feature type="domain" description="CWH43-like N-terminal" evidence="2">
    <location>
        <begin position="29"/>
        <end position="256"/>
    </location>
</feature>
<dbReference type="Pfam" id="PF10277">
    <property type="entry name" value="Frag1"/>
    <property type="match status" value="1"/>
</dbReference>
<organism evidence="3 4">
    <name type="scientific">Brassicogethes aeneus</name>
    <name type="common">Rape pollen beetle</name>
    <name type="synonym">Meligethes aeneus</name>
    <dbReference type="NCBI Taxonomy" id="1431903"/>
    <lineage>
        <taxon>Eukaryota</taxon>
        <taxon>Metazoa</taxon>
        <taxon>Ecdysozoa</taxon>
        <taxon>Arthropoda</taxon>
        <taxon>Hexapoda</taxon>
        <taxon>Insecta</taxon>
        <taxon>Pterygota</taxon>
        <taxon>Neoptera</taxon>
        <taxon>Endopterygota</taxon>
        <taxon>Coleoptera</taxon>
        <taxon>Polyphaga</taxon>
        <taxon>Cucujiformia</taxon>
        <taxon>Nitidulidae</taxon>
        <taxon>Meligethinae</taxon>
        <taxon>Brassicogethes</taxon>
    </lineage>
</organism>
<feature type="transmembrane region" description="Helical" evidence="1">
    <location>
        <begin position="230"/>
        <end position="254"/>
    </location>
</feature>
<protein>
    <recommendedName>
        <fullName evidence="2">CWH43-like N-terminal domain-containing protein</fullName>
    </recommendedName>
</protein>
<dbReference type="PANTHER" id="PTHR12892">
    <property type="entry name" value="FGF RECEPTOR ACTIVATING PROTEIN 1"/>
    <property type="match status" value="1"/>
</dbReference>
<evidence type="ECO:0000256" key="1">
    <source>
        <dbReference type="SAM" id="Phobius"/>
    </source>
</evidence>
<evidence type="ECO:0000313" key="3">
    <source>
        <dbReference type="EMBL" id="CAH0558900.1"/>
    </source>
</evidence>
<keyword evidence="1" id="KW-0472">Membrane</keyword>
<keyword evidence="1" id="KW-0812">Transmembrane</keyword>
<reference evidence="3" key="1">
    <citation type="submission" date="2021-12" db="EMBL/GenBank/DDBJ databases">
        <authorList>
            <person name="King R."/>
        </authorList>
    </citation>
    <scope>NUCLEOTIDE SEQUENCE</scope>
</reference>
<dbReference type="PANTHER" id="PTHR12892:SF17">
    <property type="entry name" value="POST-GPI ATTACHMENT TO PROTEINS FACTOR 2-LIKE"/>
    <property type="match status" value="1"/>
</dbReference>
<dbReference type="GO" id="GO:0006506">
    <property type="term" value="P:GPI anchor biosynthetic process"/>
    <property type="evidence" value="ECO:0007669"/>
    <property type="project" value="TreeGrafter"/>
</dbReference>
<dbReference type="InterPro" id="IPR039545">
    <property type="entry name" value="PGAP2"/>
</dbReference>
<feature type="transmembrane region" description="Helical" evidence="1">
    <location>
        <begin position="66"/>
        <end position="84"/>
    </location>
</feature>
<accession>A0A9P0B6V7</accession>